<dbReference type="SMART" id="SM00355">
    <property type="entry name" value="ZnF_C2H2"/>
    <property type="match status" value="8"/>
</dbReference>
<dbReference type="GO" id="GO:0005634">
    <property type="term" value="C:nucleus"/>
    <property type="evidence" value="ECO:0007669"/>
    <property type="project" value="UniProtKB-SubCell"/>
</dbReference>
<dbReference type="SMART" id="SM00868">
    <property type="entry name" value="zf-AD"/>
    <property type="match status" value="2"/>
</dbReference>
<sequence>MMASIDMEQVEACRTCGVYYMSTANCLLPLFQNAVDSPEMMLIRLELAQWKIDISERDGLSQYLCFSCLHEFKRIFKFRTCCTETQGQLRAFYNFREYNLSNVKVKTEIIEPQEKDFECSFIYVDDLSDEERDTVTPFNIPHVPIKEELIEEAAIPRENESSQIPQTASTSLSSSRECSTTAQGFDQATAEPHESKTIETLQQQQPPPFSTVECQLCQHLSPNQAEHKQHLQRVHEIRDLECHICGKVFKNSTPSRYKFHLKWHNINKHVKCTQCGFVCSSRQALKEHRRAVHAKIICKICGIGILAKKMKSHLREHEVLSQFPCEYCTEIFQSNEDRETHIWQVHADDQHAETDSSNVLSDQHEPSKNTGEVEVVHVEMVCAHCNQKFAQESELKVHVQEQHRPKQQELTVREYEKRLQDQSENVGSNDRAENSITIFEDYDDDDHDAGLQYVSSSKVAEDNNSIHFTHYRNDHSRNLLNDADDVAIDDHTNQKSAESQSLENMDTSIEPPSDTEDTNSVSDMLLSQHQILMPFACAKCTDTFATVEELLTHSQKHPKEPIGNSPTKSKFHCDTCGKQFDLKFSLNRHMKRHNKSS</sequence>
<dbReference type="AlphaFoldDB" id="A0A1I8PZ50"/>
<keyword evidence="6" id="KW-0539">Nucleus</keyword>
<keyword evidence="4 7" id="KW-0863">Zinc-finger</keyword>
<dbReference type="OrthoDB" id="10039931at2759"/>
<evidence type="ECO:0000259" key="11">
    <source>
        <dbReference type="PROSITE" id="PS51915"/>
    </source>
</evidence>
<evidence type="ECO:0000256" key="2">
    <source>
        <dbReference type="ARBA" id="ARBA00022723"/>
    </source>
</evidence>
<dbReference type="Proteomes" id="UP000095300">
    <property type="component" value="Unassembled WGS sequence"/>
</dbReference>
<organism evidence="12 13">
    <name type="scientific">Stomoxys calcitrans</name>
    <name type="common">Stable fly</name>
    <name type="synonym">Conops calcitrans</name>
    <dbReference type="NCBI Taxonomy" id="35570"/>
    <lineage>
        <taxon>Eukaryota</taxon>
        <taxon>Metazoa</taxon>
        <taxon>Ecdysozoa</taxon>
        <taxon>Arthropoda</taxon>
        <taxon>Hexapoda</taxon>
        <taxon>Insecta</taxon>
        <taxon>Pterygota</taxon>
        <taxon>Neoptera</taxon>
        <taxon>Endopterygota</taxon>
        <taxon>Diptera</taxon>
        <taxon>Brachycera</taxon>
        <taxon>Muscomorpha</taxon>
        <taxon>Muscoidea</taxon>
        <taxon>Muscidae</taxon>
        <taxon>Stomoxys</taxon>
    </lineage>
</organism>
<proteinExistence type="predicted"/>
<feature type="domain" description="C2H2-type" evidence="10">
    <location>
        <begin position="571"/>
        <end position="597"/>
    </location>
</feature>
<dbReference type="PROSITE" id="PS51915">
    <property type="entry name" value="ZAD"/>
    <property type="match status" value="1"/>
</dbReference>
<feature type="compositionally biased region" description="Polar residues" evidence="9">
    <location>
        <begin position="494"/>
        <end position="507"/>
    </location>
</feature>
<feature type="region of interest" description="Disordered" evidence="9">
    <location>
        <begin position="493"/>
        <end position="519"/>
    </location>
</feature>
<feature type="binding site" evidence="8">
    <location>
        <position position="13"/>
    </location>
    <ligand>
        <name>Zn(2+)</name>
        <dbReference type="ChEBI" id="CHEBI:29105"/>
    </ligand>
</feature>
<evidence type="ECO:0000256" key="6">
    <source>
        <dbReference type="ARBA" id="ARBA00023242"/>
    </source>
</evidence>
<dbReference type="PROSITE" id="PS00028">
    <property type="entry name" value="ZINC_FINGER_C2H2_1"/>
    <property type="match status" value="5"/>
</dbReference>
<feature type="region of interest" description="Disordered" evidence="9">
    <location>
        <begin position="155"/>
        <end position="176"/>
    </location>
</feature>
<evidence type="ECO:0000259" key="10">
    <source>
        <dbReference type="PROSITE" id="PS50157"/>
    </source>
</evidence>
<dbReference type="SUPFAM" id="SSF57667">
    <property type="entry name" value="beta-beta-alpha zinc fingers"/>
    <property type="match status" value="2"/>
</dbReference>
<dbReference type="STRING" id="35570.A0A1I8PZ50"/>
<name>A0A1I8PZ50_STOCA</name>
<protein>
    <submittedName>
        <fullName evidence="12">Uncharacterized protein</fullName>
    </submittedName>
</protein>
<feature type="binding site" evidence="8">
    <location>
        <position position="16"/>
    </location>
    <ligand>
        <name>Zn(2+)</name>
        <dbReference type="ChEBI" id="CHEBI:29105"/>
    </ligand>
</feature>
<dbReference type="KEGG" id="scac:106086103"/>
<evidence type="ECO:0000256" key="3">
    <source>
        <dbReference type="ARBA" id="ARBA00022737"/>
    </source>
</evidence>
<dbReference type="InterPro" id="IPR012934">
    <property type="entry name" value="Znf_AD"/>
</dbReference>
<evidence type="ECO:0000256" key="9">
    <source>
        <dbReference type="SAM" id="MobiDB-lite"/>
    </source>
</evidence>
<dbReference type="PROSITE" id="PS50157">
    <property type="entry name" value="ZINC_FINGER_C2H2_2"/>
    <property type="match status" value="5"/>
</dbReference>
<dbReference type="GO" id="GO:0000981">
    <property type="term" value="F:DNA-binding transcription factor activity, RNA polymerase II-specific"/>
    <property type="evidence" value="ECO:0007669"/>
    <property type="project" value="TreeGrafter"/>
</dbReference>
<feature type="domain" description="C2H2-type" evidence="10">
    <location>
        <begin position="323"/>
        <end position="351"/>
    </location>
</feature>
<dbReference type="PANTHER" id="PTHR24394:SF44">
    <property type="entry name" value="ZINC FINGER PROTEIN 271-LIKE"/>
    <property type="match status" value="1"/>
</dbReference>
<evidence type="ECO:0000313" key="13">
    <source>
        <dbReference type="Proteomes" id="UP000095300"/>
    </source>
</evidence>
<evidence type="ECO:0000256" key="8">
    <source>
        <dbReference type="PROSITE-ProRule" id="PRU01263"/>
    </source>
</evidence>
<keyword evidence="5 8" id="KW-0862">Zinc</keyword>
<dbReference type="VEuPathDB" id="VectorBase:SCAU012398"/>
<evidence type="ECO:0000256" key="7">
    <source>
        <dbReference type="PROSITE-ProRule" id="PRU00042"/>
    </source>
</evidence>
<accession>A0A1I8PZ50</accession>
<dbReference type="InterPro" id="IPR036236">
    <property type="entry name" value="Znf_C2H2_sf"/>
</dbReference>
<feature type="binding site" evidence="8">
    <location>
        <position position="65"/>
    </location>
    <ligand>
        <name>Zn(2+)</name>
        <dbReference type="ChEBI" id="CHEBI:29105"/>
    </ligand>
</feature>
<feature type="domain" description="C2H2-type" evidence="10">
    <location>
        <begin position="270"/>
        <end position="294"/>
    </location>
</feature>
<feature type="domain" description="C2H2-type" evidence="10">
    <location>
        <begin position="380"/>
        <end position="408"/>
    </location>
</feature>
<dbReference type="PANTHER" id="PTHR24394">
    <property type="entry name" value="ZINC FINGER PROTEIN"/>
    <property type="match status" value="1"/>
</dbReference>
<dbReference type="Pfam" id="PF00096">
    <property type="entry name" value="zf-C2H2"/>
    <property type="match status" value="1"/>
</dbReference>
<reference evidence="12" key="1">
    <citation type="submission" date="2020-05" db="UniProtKB">
        <authorList>
            <consortium name="EnsemblMetazoa"/>
        </authorList>
    </citation>
    <scope>IDENTIFICATION</scope>
    <source>
        <strain evidence="12">USDA</strain>
    </source>
</reference>
<keyword evidence="13" id="KW-1185">Reference proteome</keyword>
<feature type="domain" description="C2H2-type" evidence="10">
    <location>
        <begin position="535"/>
        <end position="562"/>
    </location>
</feature>
<dbReference type="InterPro" id="IPR013087">
    <property type="entry name" value="Znf_C2H2_type"/>
</dbReference>
<keyword evidence="3" id="KW-0677">Repeat</keyword>
<evidence type="ECO:0000256" key="4">
    <source>
        <dbReference type="ARBA" id="ARBA00022771"/>
    </source>
</evidence>
<evidence type="ECO:0000256" key="5">
    <source>
        <dbReference type="ARBA" id="ARBA00022833"/>
    </source>
</evidence>
<dbReference type="SUPFAM" id="SSF57716">
    <property type="entry name" value="Glucocorticoid receptor-like (DNA-binding domain)"/>
    <property type="match status" value="1"/>
</dbReference>
<comment type="subcellular location">
    <subcellularLocation>
        <location evidence="1">Nucleus</location>
    </subcellularLocation>
</comment>
<feature type="compositionally biased region" description="Low complexity" evidence="9">
    <location>
        <begin position="167"/>
        <end position="176"/>
    </location>
</feature>
<evidence type="ECO:0000313" key="12">
    <source>
        <dbReference type="EnsemblMetazoa" id="SCAU012398-PA"/>
    </source>
</evidence>
<keyword evidence="2 8" id="KW-0479">Metal-binding</keyword>
<dbReference type="Pfam" id="PF07776">
    <property type="entry name" value="zf-AD"/>
    <property type="match status" value="1"/>
</dbReference>
<evidence type="ECO:0000256" key="1">
    <source>
        <dbReference type="ARBA" id="ARBA00004123"/>
    </source>
</evidence>
<feature type="domain" description="ZAD" evidence="11">
    <location>
        <begin position="11"/>
        <end position="92"/>
    </location>
</feature>
<dbReference type="Gene3D" id="3.30.160.60">
    <property type="entry name" value="Classic Zinc Finger"/>
    <property type="match status" value="3"/>
</dbReference>
<dbReference type="GO" id="GO:0008270">
    <property type="term" value="F:zinc ion binding"/>
    <property type="evidence" value="ECO:0007669"/>
    <property type="project" value="UniProtKB-UniRule"/>
</dbReference>
<dbReference type="EnsemblMetazoa" id="SCAU012398-RA">
    <property type="protein sequence ID" value="SCAU012398-PA"/>
    <property type="gene ID" value="SCAU012398"/>
</dbReference>
<gene>
    <name evidence="12" type="primary">106086103</name>
</gene>
<feature type="binding site" evidence="8">
    <location>
        <position position="68"/>
    </location>
    <ligand>
        <name>Zn(2+)</name>
        <dbReference type="ChEBI" id="CHEBI:29105"/>
    </ligand>
</feature>